<evidence type="ECO:0008006" key="3">
    <source>
        <dbReference type="Google" id="ProtNLM"/>
    </source>
</evidence>
<evidence type="ECO:0000313" key="2">
    <source>
        <dbReference type="Proteomes" id="UP000279959"/>
    </source>
</evidence>
<proteinExistence type="predicted"/>
<dbReference type="AlphaFoldDB" id="A0A494W972"/>
<dbReference type="RefSeq" id="WP_066702328.1">
    <property type="nucleotide sequence ID" value="NZ_AP018664.1"/>
</dbReference>
<dbReference type="KEGG" id="sami:SAMIE_1026380"/>
<dbReference type="Gene3D" id="3.10.450.50">
    <property type="match status" value="1"/>
</dbReference>
<dbReference type="SUPFAM" id="SSF54427">
    <property type="entry name" value="NTF2-like"/>
    <property type="match status" value="1"/>
</dbReference>
<dbReference type="Proteomes" id="UP000279959">
    <property type="component" value="Chromosome"/>
</dbReference>
<name>A0A494W972_9SPHN</name>
<reference evidence="1 2" key="1">
    <citation type="submission" date="2018-05" db="EMBL/GenBank/DDBJ databases">
        <title>Complete Genome Sequence of the Nonylphenol-Degrading Bacterium Sphingobium amiense DSM 16289T.</title>
        <authorList>
            <person name="Ootsuka M."/>
            <person name="Nishizawa T."/>
            <person name="Ohta H."/>
        </authorList>
    </citation>
    <scope>NUCLEOTIDE SEQUENCE [LARGE SCALE GENOMIC DNA]</scope>
    <source>
        <strain evidence="1 2">DSM 16289</strain>
    </source>
</reference>
<dbReference type="EMBL" id="AP018664">
    <property type="protein sequence ID" value="BBD99137.1"/>
    <property type="molecule type" value="Genomic_DNA"/>
</dbReference>
<evidence type="ECO:0000313" key="1">
    <source>
        <dbReference type="EMBL" id="BBD99137.1"/>
    </source>
</evidence>
<gene>
    <name evidence="1" type="ORF">SAMIE_1026380</name>
</gene>
<keyword evidence="2" id="KW-1185">Reference proteome</keyword>
<sequence>MSGGRHDPQEAQAVTHPVALLLSHFGDAFNGQRVDEMARCYTDGFAAVVNGAFVDRAPYLESSVQLLAAGYRDIRFALRQCRDLGADMFLADGTTFVIDPEGVERWSIFSILCVDEGQGLQFSYTHSSMPVPVS</sequence>
<organism evidence="1 2">
    <name type="scientific">Sphingobium amiense</name>
    <dbReference type="NCBI Taxonomy" id="135719"/>
    <lineage>
        <taxon>Bacteria</taxon>
        <taxon>Pseudomonadati</taxon>
        <taxon>Pseudomonadota</taxon>
        <taxon>Alphaproteobacteria</taxon>
        <taxon>Sphingomonadales</taxon>
        <taxon>Sphingomonadaceae</taxon>
        <taxon>Sphingobium</taxon>
    </lineage>
</organism>
<protein>
    <recommendedName>
        <fullName evidence="3">SnoaL-like domain-containing protein</fullName>
    </recommendedName>
</protein>
<dbReference type="InterPro" id="IPR032710">
    <property type="entry name" value="NTF2-like_dom_sf"/>
</dbReference>
<accession>A0A494W972</accession>